<accession>A0A6M5YRV0</accession>
<keyword evidence="3" id="KW-1185">Reference proteome</keyword>
<feature type="region of interest" description="Disordered" evidence="1">
    <location>
        <begin position="405"/>
        <end position="430"/>
    </location>
</feature>
<feature type="region of interest" description="Disordered" evidence="1">
    <location>
        <begin position="168"/>
        <end position="195"/>
    </location>
</feature>
<feature type="region of interest" description="Disordered" evidence="1">
    <location>
        <begin position="448"/>
        <end position="499"/>
    </location>
</feature>
<name>A0A6M5YRV0_9BACT</name>
<dbReference type="Proteomes" id="UP000503447">
    <property type="component" value="Chromosome"/>
</dbReference>
<dbReference type="KEGG" id="ftj:FTUN_3256"/>
<evidence type="ECO:0000256" key="1">
    <source>
        <dbReference type="SAM" id="MobiDB-lite"/>
    </source>
</evidence>
<dbReference type="EMBL" id="CP053452">
    <property type="protein sequence ID" value="QJW95702.1"/>
    <property type="molecule type" value="Genomic_DNA"/>
</dbReference>
<proteinExistence type="predicted"/>
<evidence type="ECO:0000313" key="3">
    <source>
        <dbReference type="Proteomes" id="UP000503447"/>
    </source>
</evidence>
<reference evidence="3" key="1">
    <citation type="submission" date="2020-05" db="EMBL/GenBank/DDBJ databases">
        <title>Frigoriglobus tundricola gen. nov., sp. nov., a psychrotolerant cellulolytic planctomycete of the family Gemmataceae with two divergent copies of 16S rRNA gene.</title>
        <authorList>
            <person name="Kulichevskaya I.S."/>
            <person name="Ivanova A.A."/>
            <person name="Naumoff D.G."/>
            <person name="Beletsky A.V."/>
            <person name="Rijpstra W.I.C."/>
            <person name="Sinninghe Damste J.S."/>
            <person name="Mardanov A.V."/>
            <person name="Ravin N.V."/>
            <person name="Dedysh S.N."/>
        </authorList>
    </citation>
    <scope>NUCLEOTIDE SEQUENCE [LARGE SCALE GENOMIC DNA]</scope>
    <source>
        <strain evidence="3">PL17</strain>
    </source>
</reference>
<organism evidence="2 3">
    <name type="scientific">Frigoriglobus tundricola</name>
    <dbReference type="NCBI Taxonomy" id="2774151"/>
    <lineage>
        <taxon>Bacteria</taxon>
        <taxon>Pseudomonadati</taxon>
        <taxon>Planctomycetota</taxon>
        <taxon>Planctomycetia</taxon>
        <taxon>Gemmatales</taxon>
        <taxon>Gemmataceae</taxon>
        <taxon>Frigoriglobus</taxon>
    </lineage>
</organism>
<evidence type="ECO:0000313" key="2">
    <source>
        <dbReference type="EMBL" id="QJW95702.1"/>
    </source>
</evidence>
<protein>
    <submittedName>
        <fullName evidence="2">Uncharacterized protein</fullName>
    </submittedName>
</protein>
<sequence length="499" mass="53317">MYRCSSIWRRAAASFRRSAAAGGPGRRRGRRLGRPGLLEDGAGGLVRGELGRADLGVDPLGEVGLGQLAGPHPGDERRAGGRLLIGRVHLDRGGVQLLGLVQPVHTHGPHGLREELVAVQLHLRAGERQGAVRLEHGRRVLVRRVPPLVEHQAEEEVVELRGGQRLGQRQRDRLGVDEPVDRQGHGAGQRLGDLAHHQRGAVGAERGQLGRVRLAHLVAEPPLLRLDHRHVQGGLHAGEERGPLGRNGQVLLQAHHRAAGEGGQAVQVVRVELQPERHGEEVHVGQVQPVAQREAVGLGHLLVRALPVAEVQHHLVPAAVRGEGRNGLLDAALEVGRARAVLDLGERRRGLQHVGGVRRLEVAGERPGGGRGVERPHADAVLGRQAGGQRGDDVLGLLEGPAGLAGGRVHQHQHVARPRGGRGDGGLDLPGEQHLAVARLVRQHGQFAEPRGDQFVDRPAAVRPGQRSGRSGGIGAGAEVAEDGRTDGREGREHPQQRW</sequence>
<gene>
    <name evidence="2" type="ORF">FTUN_3256</name>
</gene>
<feature type="compositionally biased region" description="Basic residues" evidence="1">
    <location>
        <begin position="409"/>
        <end position="420"/>
    </location>
</feature>
<feature type="compositionally biased region" description="Basic and acidic residues" evidence="1">
    <location>
        <begin position="482"/>
        <end position="499"/>
    </location>
</feature>
<feature type="compositionally biased region" description="Basic and acidic residues" evidence="1">
    <location>
        <begin position="169"/>
        <end position="184"/>
    </location>
</feature>
<dbReference type="AlphaFoldDB" id="A0A6M5YRV0"/>